<proteinExistence type="inferred from homology"/>
<dbReference type="OrthoDB" id="9801810at2"/>
<dbReference type="Gene3D" id="3.90.550.10">
    <property type="entry name" value="Spore Coat Polysaccharide Biosynthesis Protein SpsA, Chain A"/>
    <property type="match status" value="1"/>
</dbReference>
<reference evidence="5 6" key="1">
    <citation type="journal article" date="2015" name="Geomicrobiol. J.">
        <title>Caldisalinibacter kiritimatiensis gen. nov., sp. nov., a moderately thermohalophilic thiosulfate-reducing bacterium from a hypersaline microbial mat.</title>
        <authorList>
            <person name="Ben Hania W."/>
            <person name="Joseph M."/>
            <person name="Fiebig A."/>
            <person name="Bunk B."/>
            <person name="Klenk H.-P."/>
            <person name="Fardeau M.-L."/>
            <person name="Spring S."/>
        </authorList>
    </citation>
    <scope>NUCLEOTIDE SEQUENCE [LARGE SCALE GENOMIC DNA]</scope>
    <source>
        <strain evidence="5 6">L21-TH-D2</strain>
    </source>
</reference>
<dbReference type="eggNOG" id="COG0448">
    <property type="taxonomic scope" value="Bacteria"/>
</dbReference>
<comment type="similarity">
    <text evidence="1">Belongs to the bacterial/plant glucose-1-phosphate adenylyltransferase family.</text>
</comment>
<dbReference type="STRING" id="1304284.L21TH_1403"/>
<keyword evidence="5" id="KW-0808">Transferase</keyword>
<dbReference type="Proteomes" id="UP000013378">
    <property type="component" value="Unassembled WGS sequence"/>
</dbReference>
<sequence length="373" mass="42814">MLNKYLGIISSLEKNQNFGSLVKHRPLASLPIFGRYRMIDFILSNMVNSGIDTVGVFTNNSRSLVDHLGTGKPWELDRKIGGLFIFDYCMGDILFNDIKLLKDNIEFIYRSKKKYVLLSSPHMIYNIDFKKMAYSHEKSGKDITVVYKRIKNTDDGFLNCDTLNINDKDGVSIGKNLGASKEINILIDTFIFKTELLLKIIHECIEKGNYISLKNAILKNIKTYTLNLYEFKGTVKCINSLKAYYKSSMDMLDLSFRKELFFKNGQVYTKPKDSQPTKYLMNSNVKNSIVADGCTIKGRVENSIISRGVVIEENVEIKDSIIFQNSHIKKGAKLQYTILDKNTVIEEGKKLIGDINHPLVIERQFINKLYFRR</sequence>
<name>R1CE33_9FIRM</name>
<dbReference type="CDD" id="cd04651">
    <property type="entry name" value="LbH_G1P_AT_C"/>
    <property type="match status" value="1"/>
</dbReference>
<dbReference type="Pfam" id="PF24894">
    <property type="entry name" value="Hexapep_GlmU"/>
    <property type="match status" value="1"/>
</dbReference>
<accession>R1CE33</accession>
<dbReference type="InterPro" id="IPR005835">
    <property type="entry name" value="NTP_transferase_dom"/>
</dbReference>
<dbReference type="NCBIfam" id="TIGR02092">
    <property type="entry name" value="glgD"/>
    <property type="match status" value="1"/>
</dbReference>
<dbReference type="AlphaFoldDB" id="R1CE33"/>
<evidence type="ECO:0000259" key="3">
    <source>
        <dbReference type="Pfam" id="PF00483"/>
    </source>
</evidence>
<keyword evidence="6" id="KW-1185">Reference proteome</keyword>
<gene>
    <name evidence="5" type="ORF">L21TH_1403</name>
</gene>
<dbReference type="PANTHER" id="PTHR43523:SF6">
    <property type="entry name" value="GLYCOGEN BIOSYNTHESIS PROTEIN GLGD"/>
    <property type="match status" value="1"/>
</dbReference>
<dbReference type="GO" id="GO:0008878">
    <property type="term" value="F:glucose-1-phosphate adenylyltransferase activity"/>
    <property type="evidence" value="ECO:0007669"/>
    <property type="project" value="InterPro"/>
</dbReference>
<dbReference type="InterPro" id="IPR029044">
    <property type="entry name" value="Nucleotide-diphossugar_trans"/>
</dbReference>
<dbReference type="PANTHER" id="PTHR43523">
    <property type="entry name" value="GLUCOSE-1-PHOSPHATE ADENYLYLTRANSFERASE-RELATED"/>
    <property type="match status" value="1"/>
</dbReference>
<comment type="caution">
    <text evidence="5">The sequence shown here is derived from an EMBL/GenBank/DDBJ whole genome shotgun (WGS) entry which is preliminary data.</text>
</comment>
<dbReference type="SUPFAM" id="SSF53448">
    <property type="entry name" value="Nucleotide-diphospho-sugar transferases"/>
    <property type="match status" value="1"/>
</dbReference>
<organism evidence="5 6">
    <name type="scientific">Caldisalinibacter kiritimatiensis</name>
    <dbReference type="NCBI Taxonomy" id="1304284"/>
    <lineage>
        <taxon>Bacteria</taxon>
        <taxon>Bacillati</taxon>
        <taxon>Bacillota</taxon>
        <taxon>Tissierellia</taxon>
        <taxon>Tissierellales</taxon>
        <taxon>Thermohalobacteraceae</taxon>
        <taxon>Caldisalinibacter</taxon>
    </lineage>
</organism>
<feature type="domain" description="Nucleotidyl transferase" evidence="3">
    <location>
        <begin position="29"/>
        <end position="151"/>
    </location>
</feature>
<dbReference type="InterPro" id="IPR011832">
    <property type="entry name" value="GlgDAde_trans"/>
</dbReference>
<dbReference type="PATRIC" id="fig|1304284.3.peg.1373"/>
<dbReference type="InterPro" id="IPR056818">
    <property type="entry name" value="GlmU/GlgC-like_hexapep"/>
</dbReference>
<dbReference type="InterPro" id="IPR011004">
    <property type="entry name" value="Trimer_LpxA-like_sf"/>
</dbReference>
<dbReference type="EMBL" id="ARZA01000146">
    <property type="protein sequence ID" value="EOD00530.1"/>
    <property type="molecule type" value="Genomic_DNA"/>
</dbReference>
<keyword evidence="5" id="KW-0548">Nucleotidyltransferase</keyword>
<evidence type="ECO:0000313" key="5">
    <source>
        <dbReference type="EMBL" id="EOD00530.1"/>
    </source>
</evidence>
<evidence type="ECO:0000313" key="6">
    <source>
        <dbReference type="Proteomes" id="UP000013378"/>
    </source>
</evidence>
<dbReference type="Pfam" id="PF00483">
    <property type="entry name" value="NTP_transferase"/>
    <property type="match status" value="1"/>
</dbReference>
<evidence type="ECO:0000256" key="1">
    <source>
        <dbReference type="ARBA" id="ARBA00010443"/>
    </source>
</evidence>
<feature type="domain" description="Glucose-1-phosphate adenylyltransferase/Bifunctional protein GlmU-like C-terminal hexapeptide" evidence="4">
    <location>
        <begin position="283"/>
        <end position="350"/>
    </location>
</feature>
<protein>
    <submittedName>
        <fullName evidence="5">Glycogen biosynthesis protein GlgD, glucose-1-phosphate adenylyltransferase family</fullName>
    </submittedName>
</protein>
<dbReference type="SUPFAM" id="SSF51161">
    <property type="entry name" value="Trimeric LpxA-like enzymes"/>
    <property type="match status" value="1"/>
</dbReference>
<dbReference type="CDD" id="cd02508">
    <property type="entry name" value="ADP_Glucose_PP"/>
    <property type="match status" value="1"/>
</dbReference>
<dbReference type="Gene3D" id="2.160.10.10">
    <property type="entry name" value="Hexapeptide repeat proteins"/>
    <property type="match status" value="1"/>
</dbReference>
<dbReference type="InterPro" id="IPR011831">
    <property type="entry name" value="ADP-Glc_PPase"/>
</dbReference>
<evidence type="ECO:0000259" key="4">
    <source>
        <dbReference type="Pfam" id="PF24894"/>
    </source>
</evidence>
<keyword evidence="2" id="KW-0320">Glycogen biosynthesis</keyword>
<dbReference type="GO" id="GO:0005978">
    <property type="term" value="P:glycogen biosynthetic process"/>
    <property type="evidence" value="ECO:0007669"/>
    <property type="project" value="UniProtKB-KW"/>
</dbReference>
<evidence type="ECO:0000256" key="2">
    <source>
        <dbReference type="ARBA" id="ARBA00023056"/>
    </source>
</evidence>
<dbReference type="RefSeq" id="WP_006312654.1">
    <property type="nucleotide sequence ID" value="NZ_ARZA01000146.1"/>
</dbReference>